<organism evidence="6 7">
    <name type="scientific">Kolteria novifilia</name>
    <dbReference type="NCBI Taxonomy" id="2527975"/>
    <lineage>
        <taxon>Bacteria</taxon>
        <taxon>Pseudomonadati</taxon>
        <taxon>Planctomycetota</taxon>
        <taxon>Planctomycetia</taxon>
        <taxon>Kolteriales</taxon>
        <taxon>Kolteriaceae</taxon>
        <taxon>Kolteria</taxon>
    </lineage>
</organism>
<dbReference type="EMBL" id="CP036279">
    <property type="protein sequence ID" value="QDU62580.1"/>
    <property type="molecule type" value="Genomic_DNA"/>
</dbReference>
<feature type="compositionally biased region" description="Acidic residues" evidence="5">
    <location>
        <begin position="140"/>
        <end position="157"/>
    </location>
</feature>
<name>A0A518B6H5_9BACT</name>
<dbReference type="RefSeq" id="WP_145259441.1">
    <property type="nucleotide sequence ID" value="NZ_CP036279.1"/>
</dbReference>
<gene>
    <name evidence="6" type="primary">flgD</name>
    <name evidence="6" type="ORF">Pan216_34470</name>
</gene>
<feature type="region of interest" description="Disordered" evidence="5">
    <location>
        <begin position="130"/>
        <end position="157"/>
    </location>
</feature>
<evidence type="ECO:0000313" key="6">
    <source>
        <dbReference type="EMBL" id="QDU62580.1"/>
    </source>
</evidence>
<proteinExistence type="inferred from homology"/>
<keyword evidence="3" id="KW-1005">Bacterial flagellum biogenesis</keyword>
<dbReference type="Proteomes" id="UP000317093">
    <property type="component" value="Chromosome"/>
</dbReference>
<evidence type="ECO:0000256" key="3">
    <source>
        <dbReference type="ARBA" id="ARBA00022795"/>
    </source>
</evidence>
<evidence type="ECO:0000256" key="1">
    <source>
        <dbReference type="ARBA" id="ARBA00010577"/>
    </source>
</evidence>
<dbReference type="KEGG" id="knv:Pan216_34470"/>
<dbReference type="GO" id="GO:0044781">
    <property type="term" value="P:bacterial-type flagellum organization"/>
    <property type="evidence" value="ECO:0007669"/>
    <property type="project" value="UniProtKB-KW"/>
</dbReference>
<sequence>MNVNDILNTPSASTSSTEVSRGNDFGSLKTEDFMQILIAELSNQDPLEPMDNEQILNQVQAINEVNATQSLVETLGNLSLSQGLGSASNLIGKEITAEVGGVEVSGIVDRAEVEDGEVFVSFGDQRVPLSSVTGVSDPVAESDDAEAGDDLETDLLV</sequence>
<protein>
    <recommendedName>
        <fullName evidence="2">Basal-body rod modification protein FlgD</fullName>
    </recommendedName>
</protein>
<comment type="similarity">
    <text evidence="1">Belongs to the FlgD family.</text>
</comment>
<reference evidence="6 7" key="1">
    <citation type="submission" date="2019-02" db="EMBL/GenBank/DDBJ databases">
        <title>Deep-cultivation of Planctomycetes and their phenomic and genomic characterization uncovers novel biology.</title>
        <authorList>
            <person name="Wiegand S."/>
            <person name="Jogler M."/>
            <person name="Boedeker C."/>
            <person name="Pinto D."/>
            <person name="Vollmers J."/>
            <person name="Rivas-Marin E."/>
            <person name="Kohn T."/>
            <person name="Peeters S.H."/>
            <person name="Heuer A."/>
            <person name="Rast P."/>
            <person name="Oberbeckmann S."/>
            <person name="Bunk B."/>
            <person name="Jeske O."/>
            <person name="Meyerdierks A."/>
            <person name="Storesund J.E."/>
            <person name="Kallscheuer N."/>
            <person name="Luecker S."/>
            <person name="Lage O.M."/>
            <person name="Pohl T."/>
            <person name="Merkel B.J."/>
            <person name="Hornburger P."/>
            <person name="Mueller R.-W."/>
            <person name="Bruemmer F."/>
            <person name="Labrenz M."/>
            <person name="Spormann A.M."/>
            <person name="Op den Camp H."/>
            <person name="Overmann J."/>
            <person name="Amann R."/>
            <person name="Jetten M.S.M."/>
            <person name="Mascher T."/>
            <person name="Medema M.H."/>
            <person name="Devos D.P."/>
            <person name="Kaster A.-K."/>
            <person name="Ovreas L."/>
            <person name="Rohde M."/>
            <person name="Galperin M.Y."/>
            <person name="Jogler C."/>
        </authorList>
    </citation>
    <scope>NUCLEOTIDE SEQUENCE [LARGE SCALE GENOMIC DNA]</scope>
    <source>
        <strain evidence="6 7">Pan216</strain>
    </source>
</reference>
<accession>A0A518B6H5</accession>
<dbReference type="InterPro" id="IPR005648">
    <property type="entry name" value="FlgD"/>
</dbReference>
<evidence type="ECO:0000313" key="7">
    <source>
        <dbReference type="Proteomes" id="UP000317093"/>
    </source>
</evidence>
<feature type="compositionally biased region" description="Polar residues" evidence="5">
    <location>
        <begin position="1"/>
        <end position="20"/>
    </location>
</feature>
<dbReference type="OrthoDB" id="280334at2"/>
<evidence type="ECO:0000256" key="4">
    <source>
        <dbReference type="ARBA" id="ARBA00024746"/>
    </source>
</evidence>
<evidence type="ECO:0000256" key="2">
    <source>
        <dbReference type="ARBA" id="ARBA00016013"/>
    </source>
</evidence>
<dbReference type="AlphaFoldDB" id="A0A518B6H5"/>
<comment type="function">
    <text evidence="4">Required for flagellar hook formation. May act as a scaffolding protein.</text>
</comment>
<evidence type="ECO:0000256" key="5">
    <source>
        <dbReference type="SAM" id="MobiDB-lite"/>
    </source>
</evidence>
<keyword evidence="7" id="KW-1185">Reference proteome</keyword>
<dbReference type="Pfam" id="PF03963">
    <property type="entry name" value="FlgD"/>
    <property type="match status" value="1"/>
</dbReference>
<feature type="region of interest" description="Disordered" evidence="5">
    <location>
        <begin position="1"/>
        <end position="24"/>
    </location>
</feature>